<proteinExistence type="predicted"/>
<gene>
    <name evidence="3" type="ORF">JIR001_05180</name>
</gene>
<feature type="compositionally biased region" description="Polar residues" evidence="1">
    <location>
        <begin position="9"/>
        <end position="18"/>
    </location>
</feature>
<feature type="transmembrane region" description="Helical" evidence="2">
    <location>
        <begin position="74"/>
        <end position="91"/>
    </location>
</feature>
<sequence>MEQPPANPTPVNHPSSGGQHDGGRQVTVDKPSYSAPTVVQPEEIKQQSFHKSGASAPQLETQELPKTATPYPNLALAGGLLLVCGAVLYRFRPQKG</sequence>
<feature type="region of interest" description="Disordered" evidence="1">
    <location>
        <begin position="1"/>
        <end position="65"/>
    </location>
</feature>
<reference evidence="3" key="1">
    <citation type="journal article" date="2013" name="Int. J. Syst. Evol. Microbiol.">
        <title>Polycladomyces abyssicola gen. nov., sp. nov., a thermophilic filamentous bacterium isolated from hemipelagic sediment.</title>
        <authorList>
            <person name="Tsubouchi T."/>
            <person name="Shimane Y."/>
            <person name="Mori K."/>
            <person name="Usui K."/>
            <person name="Hiraki T."/>
            <person name="Tame A."/>
            <person name="Uematsu K."/>
            <person name="Maruyama T."/>
            <person name="Hatada Y."/>
        </authorList>
    </citation>
    <scope>NUCLEOTIDE SEQUENCE</scope>
    <source>
        <strain evidence="3">JIR-001</strain>
    </source>
</reference>
<keyword evidence="2" id="KW-0812">Transmembrane</keyword>
<dbReference type="NCBIfam" id="TIGR01167">
    <property type="entry name" value="LPXTG_anchor"/>
    <property type="match status" value="1"/>
</dbReference>
<protein>
    <submittedName>
        <fullName evidence="3">Uncharacterized protein</fullName>
    </submittedName>
</protein>
<dbReference type="EMBL" id="AP024601">
    <property type="protein sequence ID" value="BCU80735.1"/>
    <property type="molecule type" value="Genomic_DNA"/>
</dbReference>
<name>A0A8D5UCT3_9BACL</name>
<dbReference type="Proteomes" id="UP000677436">
    <property type="component" value="Chromosome"/>
</dbReference>
<keyword evidence="2" id="KW-1133">Transmembrane helix</keyword>
<accession>A0A8D5UCT3</accession>
<evidence type="ECO:0000256" key="2">
    <source>
        <dbReference type="SAM" id="Phobius"/>
    </source>
</evidence>
<dbReference type="KEGG" id="pabs:JIR001_05180"/>
<organism evidence="3 4">
    <name type="scientific">Polycladomyces abyssicola</name>
    <dbReference type="NCBI Taxonomy" id="1125966"/>
    <lineage>
        <taxon>Bacteria</taxon>
        <taxon>Bacillati</taxon>
        <taxon>Bacillota</taxon>
        <taxon>Bacilli</taxon>
        <taxon>Bacillales</taxon>
        <taxon>Thermoactinomycetaceae</taxon>
        <taxon>Polycladomyces</taxon>
    </lineage>
</organism>
<keyword evidence="4" id="KW-1185">Reference proteome</keyword>
<dbReference type="AlphaFoldDB" id="A0A8D5UCT3"/>
<evidence type="ECO:0000313" key="3">
    <source>
        <dbReference type="EMBL" id="BCU80735.1"/>
    </source>
</evidence>
<evidence type="ECO:0000256" key="1">
    <source>
        <dbReference type="SAM" id="MobiDB-lite"/>
    </source>
</evidence>
<evidence type="ECO:0000313" key="4">
    <source>
        <dbReference type="Proteomes" id="UP000677436"/>
    </source>
</evidence>
<reference evidence="3" key="2">
    <citation type="journal article" date="2021" name="Microbiol. Resour. Announc.">
        <title>Complete Genome Sequence of Polycladomyces abyssicola JIR-001T, Isolated from Hemipelagic Sediment in Deep Seawater.</title>
        <authorList>
            <person name="Tsubouchi T."/>
            <person name="Kaneko Y."/>
        </authorList>
    </citation>
    <scope>NUCLEOTIDE SEQUENCE</scope>
    <source>
        <strain evidence="3">JIR-001</strain>
    </source>
</reference>
<keyword evidence="2" id="KW-0472">Membrane</keyword>